<proteinExistence type="predicted"/>
<feature type="domain" description="Amidase" evidence="2">
    <location>
        <begin position="26"/>
        <end position="445"/>
    </location>
</feature>
<keyword evidence="4" id="KW-1185">Reference proteome</keyword>
<dbReference type="AlphaFoldDB" id="A0A5C4LK29"/>
<reference evidence="3 4" key="1">
    <citation type="submission" date="2019-06" db="EMBL/GenBank/DDBJ databases">
        <title>Genome of Methylobacterium sp. 17Sr1-39.</title>
        <authorList>
            <person name="Seo T."/>
        </authorList>
    </citation>
    <scope>NUCLEOTIDE SEQUENCE [LARGE SCALE GENOMIC DNA]</scope>
    <source>
        <strain evidence="3 4">17Sr1-39</strain>
    </source>
</reference>
<evidence type="ECO:0000313" key="3">
    <source>
        <dbReference type="EMBL" id="TNC14045.1"/>
    </source>
</evidence>
<dbReference type="InterPro" id="IPR036928">
    <property type="entry name" value="AS_sf"/>
</dbReference>
<dbReference type="InterPro" id="IPR000120">
    <property type="entry name" value="Amidase"/>
</dbReference>
<comment type="caution">
    <text evidence="3">The sequence shown here is derived from an EMBL/GenBank/DDBJ whole genome shotgun (WGS) entry which is preliminary data.</text>
</comment>
<dbReference type="EMBL" id="VDDA01000003">
    <property type="protein sequence ID" value="TNC14045.1"/>
    <property type="molecule type" value="Genomic_DNA"/>
</dbReference>
<evidence type="ECO:0000256" key="1">
    <source>
        <dbReference type="SAM" id="MobiDB-lite"/>
    </source>
</evidence>
<name>A0A5C4LK29_9HYPH</name>
<evidence type="ECO:0000313" key="4">
    <source>
        <dbReference type="Proteomes" id="UP000305267"/>
    </source>
</evidence>
<dbReference type="SUPFAM" id="SSF75304">
    <property type="entry name" value="Amidase signature (AS) enzymes"/>
    <property type="match status" value="1"/>
</dbReference>
<dbReference type="Pfam" id="PF01425">
    <property type="entry name" value="Amidase"/>
    <property type="match status" value="1"/>
</dbReference>
<dbReference type="Proteomes" id="UP000305267">
    <property type="component" value="Unassembled WGS sequence"/>
</dbReference>
<dbReference type="OrthoDB" id="9811471at2"/>
<dbReference type="InterPro" id="IPR023631">
    <property type="entry name" value="Amidase_dom"/>
</dbReference>
<sequence length="542" mass="57363">MSELHTLSVAEAGRLIGARRLSPVALVAAMLDRIEAVDGRLHSYIAVLADRARAAARDAEAEIMAGGWRGPLHGIPFGIKDNYHVAGLPTTGGSRLMQAAPPEPETATVVARLEWAGAILLGKLNTWEYGTGDGQVYHDLPDPVARNPWDLARFTGGSSTGAGAAVAAGTALFALGSDTGGSIRLPAAACGLQGLKPTFGRTSRAACLPNCWSLDHTGALTWTVEDQAIVLGAMAGYDARDPSSATAPVPDYRQGLHAGVRGLVIGIVRDLGDGVDPANRDAIEDAAARLTASGAILREVSLPAGLSTYQAVARIINWAESFSIHEEDFVARRHLMGRALRTKMSAGFCVRAVDYLAALRERRRLARATDALMRTVDALILPGAFHVAPSLREPETVPAFTHDTACSVFNVTGHPALSLCTGFDAGGLPLNAQIAGRYFDEATVLRVAQAYEAATPWRARKADPAPHAPEPIMPDTTPNQVPPERLAEAERYATRYGLTALAPAEVAELALLLDRTAAAGLAIPRQPSKEDEPAHVFRVPLR</sequence>
<organism evidence="3 4">
    <name type="scientific">Methylobacterium terricola</name>
    <dbReference type="NCBI Taxonomy" id="2583531"/>
    <lineage>
        <taxon>Bacteria</taxon>
        <taxon>Pseudomonadati</taxon>
        <taxon>Pseudomonadota</taxon>
        <taxon>Alphaproteobacteria</taxon>
        <taxon>Hyphomicrobiales</taxon>
        <taxon>Methylobacteriaceae</taxon>
        <taxon>Methylobacterium</taxon>
    </lineage>
</organism>
<feature type="region of interest" description="Disordered" evidence="1">
    <location>
        <begin position="458"/>
        <end position="482"/>
    </location>
</feature>
<accession>A0A5C4LK29</accession>
<dbReference type="RefSeq" id="WP_139034962.1">
    <property type="nucleotide sequence ID" value="NZ_VDDA01000003.1"/>
</dbReference>
<dbReference type="PANTHER" id="PTHR11895:SF176">
    <property type="entry name" value="AMIDASE AMID-RELATED"/>
    <property type="match status" value="1"/>
</dbReference>
<gene>
    <name evidence="3" type="ORF">FF100_07575</name>
</gene>
<dbReference type="GO" id="GO:0003824">
    <property type="term" value="F:catalytic activity"/>
    <property type="evidence" value="ECO:0007669"/>
    <property type="project" value="InterPro"/>
</dbReference>
<dbReference type="PANTHER" id="PTHR11895">
    <property type="entry name" value="TRANSAMIDASE"/>
    <property type="match status" value="1"/>
</dbReference>
<dbReference type="Gene3D" id="3.90.1300.10">
    <property type="entry name" value="Amidase signature (AS) domain"/>
    <property type="match status" value="1"/>
</dbReference>
<evidence type="ECO:0000259" key="2">
    <source>
        <dbReference type="Pfam" id="PF01425"/>
    </source>
</evidence>
<protein>
    <submittedName>
        <fullName evidence="3">Amidase</fullName>
    </submittedName>
</protein>